<proteinExistence type="predicted"/>
<accession>A0A4Y2JTS9</accession>
<evidence type="ECO:0000313" key="1">
    <source>
        <dbReference type="EMBL" id="GBM92889.1"/>
    </source>
</evidence>
<sequence length="133" mass="15299">LDNYLEYTVQNRRGIFLKESFSSSSKLKACISNDAQQIKGRERSGEILELQTPDPHGTCSVPLSPFLHYFADYSEVSSFTDYEDGREENKMRICWGSVHGFWKFGLQKKNQLSGTRLKSTRGMEMATMIVREM</sequence>
<protein>
    <submittedName>
        <fullName evidence="1">Uncharacterized protein</fullName>
    </submittedName>
</protein>
<dbReference type="Proteomes" id="UP000499080">
    <property type="component" value="Unassembled WGS sequence"/>
</dbReference>
<evidence type="ECO:0000313" key="2">
    <source>
        <dbReference type="Proteomes" id="UP000499080"/>
    </source>
</evidence>
<dbReference type="AlphaFoldDB" id="A0A4Y2JTS9"/>
<dbReference type="EMBL" id="BGPR01111703">
    <property type="protein sequence ID" value="GBM92889.1"/>
    <property type="molecule type" value="Genomic_DNA"/>
</dbReference>
<keyword evidence="2" id="KW-1185">Reference proteome</keyword>
<gene>
    <name evidence="1" type="ORF">AVEN_126429_1</name>
</gene>
<feature type="non-terminal residue" evidence="1">
    <location>
        <position position="1"/>
    </location>
</feature>
<reference evidence="1 2" key="1">
    <citation type="journal article" date="2019" name="Sci. Rep.">
        <title>Orb-weaving spider Araneus ventricosus genome elucidates the spidroin gene catalogue.</title>
        <authorList>
            <person name="Kono N."/>
            <person name="Nakamura H."/>
            <person name="Ohtoshi R."/>
            <person name="Moran D.A.P."/>
            <person name="Shinohara A."/>
            <person name="Yoshida Y."/>
            <person name="Fujiwara M."/>
            <person name="Mori M."/>
            <person name="Tomita M."/>
            <person name="Arakawa K."/>
        </authorList>
    </citation>
    <scope>NUCLEOTIDE SEQUENCE [LARGE SCALE GENOMIC DNA]</scope>
</reference>
<comment type="caution">
    <text evidence="1">The sequence shown here is derived from an EMBL/GenBank/DDBJ whole genome shotgun (WGS) entry which is preliminary data.</text>
</comment>
<name>A0A4Y2JTS9_ARAVE</name>
<organism evidence="1 2">
    <name type="scientific">Araneus ventricosus</name>
    <name type="common">Orbweaver spider</name>
    <name type="synonym">Epeira ventricosa</name>
    <dbReference type="NCBI Taxonomy" id="182803"/>
    <lineage>
        <taxon>Eukaryota</taxon>
        <taxon>Metazoa</taxon>
        <taxon>Ecdysozoa</taxon>
        <taxon>Arthropoda</taxon>
        <taxon>Chelicerata</taxon>
        <taxon>Arachnida</taxon>
        <taxon>Araneae</taxon>
        <taxon>Araneomorphae</taxon>
        <taxon>Entelegynae</taxon>
        <taxon>Araneoidea</taxon>
        <taxon>Araneidae</taxon>
        <taxon>Araneus</taxon>
    </lineage>
</organism>